<gene>
    <name evidence="2" type="ordered locus">Plabr_3584</name>
</gene>
<dbReference type="PANTHER" id="PTHR43155:SF2">
    <property type="entry name" value="CYCLIC DI-GMP PHOSPHODIESTERASE PA4108"/>
    <property type="match status" value="1"/>
</dbReference>
<dbReference type="InterPro" id="IPR003607">
    <property type="entry name" value="HD/PDEase_dom"/>
</dbReference>
<organism evidence="2 3">
    <name type="scientific">Rubinisphaera brasiliensis (strain ATCC 49424 / DSM 5305 / JCM 21570 / IAM 15109 / NBRC 103401 / IFAM 1448)</name>
    <name type="common">Planctomyces brasiliensis</name>
    <dbReference type="NCBI Taxonomy" id="756272"/>
    <lineage>
        <taxon>Bacteria</taxon>
        <taxon>Pseudomonadati</taxon>
        <taxon>Planctomycetota</taxon>
        <taxon>Planctomycetia</taxon>
        <taxon>Planctomycetales</taxon>
        <taxon>Planctomycetaceae</taxon>
        <taxon>Rubinisphaera</taxon>
    </lineage>
</organism>
<dbReference type="KEGG" id="pbs:Plabr_3584"/>
<evidence type="ECO:0000313" key="2">
    <source>
        <dbReference type="EMBL" id="ADY61181.1"/>
    </source>
</evidence>
<sequence length="432" mass="46982">MSNTSPAQAPDTAIAVEDAEGLCLSYPVMAPDSQAVLVKANTEITAALVKHLQKFGIQYITPPESERKASASEAAPVARLRSEALFGLPASVVAELSGILDEGLFERDVTKLRDMMLTVGRKMLDPEYREYYAASLGDIMQNLGVKLTEAMTNQKIQGRSTMHLVRSYFEALNGDWSTSVKMLELYSKHSRLADHSVKLTILSMALANHLQFSRREVKEVGALGLMGKLGLMKLAPEILASTAAPTRFEQIEIMKAPQYSTMLLEQLIGLPKKIAAVANQLSERGDGTGYPRGLALRNTSPLARVVSLADCYLSLVAAKPFRPAVQPNAACVFLLQKAAAGVFERRSVAALIELIGCYPPGYLVELSSRQQAVVIAPSTRPGRPLVELTDTGEQLDLSEVDVTIVRSVTAADNNEISDWRDIPESLLLELPF</sequence>
<dbReference type="SUPFAM" id="SSF109604">
    <property type="entry name" value="HD-domain/PDEase-like"/>
    <property type="match status" value="1"/>
</dbReference>
<dbReference type="AlphaFoldDB" id="F0SP78"/>
<proteinExistence type="predicted"/>
<dbReference type="PANTHER" id="PTHR43155">
    <property type="entry name" value="CYCLIC DI-GMP PHOSPHODIESTERASE PA4108-RELATED"/>
    <property type="match status" value="1"/>
</dbReference>
<dbReference type="InterPro" id="IPR037522">
    <property type="entry name" value="HD_GYP_dom"/>
</dbReference>
<dbReference type="eggNOG" id="COG2206">
    <property type="taxonomic scope" value="Bacteria"/>
</dbReference>
<dbReference type="PROSITE" id="PS51832">
    <property type="entry name" value="HD_GYP"/>
    <property type="match status" value="1"/>
</dbReference>
<dbReference type="Pfam" id="PF13487">
    <property type="entry name" value="HD_5"/>
    <property type="match status" value="1"/>
</dbReference>
<dbReference type="RefSeq" id="WP_013629900.1">
    <property type="nucleotide sequence ID" value="NC_015174.1"/>
</dbReference>
<dbReference type="Proteomes" id="UP000006860">
    <property type="component" value="Chromosome"/>
</dbReference>
<keyword evidence="3" id="KW-1185">Reference proteome</keyword>
<dbReference type="STRING" id="756272.Plabr_3584"/>
<dbReference type="Gene3D" id="1.10.3210.10">
    <property type="entry name" value="Hypothetical protein af1432"/>
    <property type="match status" value="1"/>
</dbReference>
<protein>
    <submittedName>
        <fullName evidence="2">Metal dependent phosphohydrolase</fullName>
    </submittedName>
</protein>
<feature type="domain" description="HD-GYP" evidence="1">
    <location>
        <begin position="170"/>
        <end position="366"/>
    </location>
</feature>
<reference evidence="3" key="1">
    <citation type="submission" date="2011-02" db="EMBL/GenBank/DDBJ databases">
        <title>The complete genome of Planctomyces brasiliensis DSM 5305.</title>
        <authorList>
            <person name="Lucas S."/>
            <person name="Copeland A."/>
            <person name="Lapidus A."/>
            <person name="Bruce D."/>
            <person name="Goodwin L."/>
            <person name="Pitluck S."/>
            <person name="Kyrpides N."/>
            <person name="Mavromatis K."/>
            <person name="Pagani I."/>
            <person name="Ivanova N."/>
            <person name="Ovchinnikova G."/>
            <person name="Lu M."/>
            <person name="Detter J.C."/>
            <person name="Han C."/>
            <person name="Land M."/>
            <person name="Hauser L."/>
            <person name="Markowitz V."/>
            <person name="Cheng J.-F."/>
            <person name="Hugenholtz P."/>
            <person name="Woyke T."/>
            <person name="Wu D."/>
            <person name="Tindall B."/>
            <person name="Pomrenke H.G."/>
            <person name="Brambilla E."/>
            <person name="Klenk H.-P."/>
            <person name="Eisen J.A."/>
        </authorList>
    </citation>
    <scope>NUCLEOTIDE SEQUENCE [LARGE SCALE GENOMIC DNA]</scope>
    <source>
        <strain evidence="3">ATCC 49424 / DSM 5305 / JCM 21570 / NBRC 103401 / IFAM 1448</strain>
    </source>
</reference>
<dbReference type="HOGENOM" id="CLU_634433_0_0_0"/>
<accession>F0SP78</accession>
<evidence type="ECO:0000313" key="3">
    <source>
        <dbReference type="Proteomes" id="UP000006860"/>
    </source>
</evidence>
<name>F0SP78_RUBBR</name>
<evidence type="ECO:0000259" key="1">
    <source>
        <dbReference type="PROSITE" id="PS51832"/>
    </source>
</evidence>
<dbReference type="CDD" id="cd00077">
    <property type="entry name" value="HDc"/>
    <property type="match status" value="1"/>
</dbReference>
<dbReference type="EMBL" id="CP002546">
    <property type="protein sequence ID" value="ADY61181.1"/>
    <property type="molecule type" value="Genomic_DNA"/>
</dbReference>